<dbReference type="Proteomes" id="UP000626092">
    <property type="component" value="Unassembled WGS sequence"/>
</dbReference>
<comment type="caution">
    <text evidence="2">The sequence shown here is derived from an EMBL/GenBank/DDBJ whole genome shotgun (WGS) entry which is preliminary data.</text>
</comment>
<proteinExistence type="predicted"/>
<dbReference type="InterPro" id="IPR043502">
    <property type="entry name" value="DNA/RNA_pol_sf"/>
</dbReference>
<evidence type="ECO:0000313" key="2">
    <source>
        <dbReference type="EMBL" id="KAF7149839.1"/>
    </source>
</evidence>
<evidence type="ECO:0000259" key="1">
    <source>
        <dbReference type="Pfam" id="PF00078"/>
    </source>
</evidence>
<evidence type="ECO:0000313" key="3">
    <source>
        <dbReference type="Proteomes" id="UP000626092"/>
    </source>
</evidence>
<gene>
    <name evidence="2" type="ORF">RHSIM_Rhsim02G0125400</name>
</gene>
<reference evidence="2" key="1">
    <citation type="submission" date="2019-11" db="EMBL/GenBank/DDBJ databases">
        <authorList>
            <person name="Liu Y."/>
            <person name="Hou J."/>
            <person name="Li T.-Q."/>
            <person name="Guan C.-H."/>
            <person name="Wu X."/>
            <person name="Wu H.-Z."/>
            <person name="Ling F."/>
            <person name="Zhang R."/>
            <person name="Shi X.-G."/>
            <person name="Ren J.-P."/>
            <person name="Chen E.-F."/>
            <person name="Sun J.-M."/>
        </authorList>
    </citation>
    <scope>NUCLEOTIDE SEQUENCE</scope>
    <source>
        <strain evidence="2">Adult_tree_wgs_1</strain>
        <tissue evidence="2">Leaves</tissue>
    </source>
</reference>
<accession>A0A834H9Q5</accession>
<protein>
    <recommendedName>
        <fullName evidence="1">Reverse transcriptase domain-containing protein</fullName>
    </recommendedName>
</protein>
<sequence length="779" mass="89826">MIQRRQRNQILKLKDKEGNWKSKPKEIARIMKLHFQELYANPRDKEYEDISNLIDPIISPECNASLMRNVTKEEVKMAVFQMGPLKAPGSDSFPGLFYQNYWETVGDEVFEAVQRFFQEGVLLKEVSQTNVTFIPKVPNLESMNQLRPISLCRFIYKVVSKVLTNRLQPFIPEIISEQQSAFIHGRQIQDNIIVAHEVFHFLKHKKSGKKASVAVKLDLSKAYDKVCWDFLFRVMEKMGFDGRWIEWVNQCVCSVNRLQQTASIVTKMELHENGVLVYTVSKNIEELKMESGYYLKRCTSLDHGKKLWRVLVKLSSMGFVAPITAPVFQCSNGIYVGLAKETSQLSNCGILNDVIQRCPEEFFDTFERKNLTSMEVVMVKIQPLEFYITLLKAIIRVLEALQNSGFSVSLNLNSIIITESKMVHFVGFEESQTKESVISDFLNLIDKISEGVGEVNGLMKPFKAELKGLLEPSREELKSKMYEILLDDTTLMLPGEKIQFMMELGGFLESKCLHKVVDVYLEKLHPVFENFELLSQQDYYLRWLVYANQLNGFKKLPQSGDFEWKKDYSKEDRSSSWVVDKEHNQQSIIRHEGSAKKTNNWKENLEMKKKAVEGKGEEKAQGRSSFSRGGPISWMSTSREVIIYISKLFRHSYAHSSNLMLVFKKALGFGRPEELQLIFEMLFPDHIRQLRDLCKSLQLKHHAQSEIETASLDGPSKQIPKKRAIAMGRPPTWSEIILKKEIEELKLQGSGDQEECMRKEAKLAQQKQELDDSIHYGLG</sequence>
<dbReference type="InterPro" id="IPR000477">
    <property type="entry name" value="RT_dom"/>
</dbReference>
<dbReference type="PANTHER" id="PTHR19446">
    <property type="entry name" value="REVERSE TRANSCRIPTASES"/>
    <property type="match status" value="1"/>
</dbReference>
<dbReference type="EMBL" id="WJXA01000002">
    <property type="protein sequence ID" value="KAF7149839.1"/>
    <property type="molecule type" value="Genomic_DNA"/>
</dbReference>
<dbReference type="AlphaFoldDB" id="A0A834H9Q5"/>
<dbReference type="CDD" id="cd01650">
    <property type="entry name" value="RT_nLTR_like"/>
    <property type="match status" value="1"/>
</dbReference>
<dbReference type="SUPFAM" id="SSF56672">
    <property type="entry name" value="DNA/RNA polymerases"/>
    <property type="match status" value="1"/>
</dbReference>
<feature type="domain" description="Reverse transcriptase" evidence="1">
    <location>
        <begin position="135"/>
        <end position="257"/>
    </location>
</feature>
<keyword evidence="3" id="KW-1185">Reference proteome</keyword>
<name>A0A834H9Q5_RHOSS</name>
<dbReference type="Pfam" id="PF00078">
    <property type="entry name" value="RVT_1"/>
    <property type="match status" value="1"/>
</dbReference>
<dbReference type="OrthoDB" id="407509at2759"/>
<organism evidence="2 3">
    <name type="scientific">Rhododendron simsii</name>
    <name type="common">Sims's rhododendron</name>
    <dbReference type="NCBI Taxonomy" id="118357"/>
    <lineage>
        <taxon>Eukaryota</taxon>
        <taxon>Viridiplantae</taxon>
        <taxon>Streptophyta</taxon>
        <taxon>Embryophyta</taxon>
        <taxon>Tracheophyta</taxon>
        <taxon>Spermatophyta</taxon>
        <taxon>Magnoliopsida</taxon>
        <taxon>eudicotyledons</taxon>
        <taxon>Gunneridae</taxon>
        <taxon>Pentapetalae</taxon>
        <taxon>asterids</taxon>
        <taxon>Ericales</taxon>
        <taxon>Ericaceae</taxon>
        <taxon>Ericoideae</taxon>
        <taxon>Rhodoreae</taxon>
        <taxon>Rhododendron</taxon>
    </lineage>
</organism>